<dbReference type="Proteomes" id="UP001445335">
    <property type="component" value="Unassembled WGS sequence"/>
</dbReference>
<proteinExistence type="inferred from homology"/>
<evidence type="ECO:0000256" key="2">
    <source>
        <dbReference type="ARBA" id="ARBA00022670"/>
    </source>
</evidence>
<sequence>MPQKVLDYHDVLLYDSDLGLLEDEEWLNDQVISFYFEYLSREKSRSCGFTFVPGATTFLLINAGSEDAAAVVEALQPVAAHTGGSLLVLDLNSSEARHYDSARGANAGVAAELLQKLQAALRLDAGAKLVTAASPQQQNGYDCGVYVLAMADLICDARARGLDWAGVDAELQRALPPGAASQWRSAVLALAHELAGKGKVRC</sequence>
<dbReference type="InterPro" id="IPR038765">
    <property type="entry name" value="Papain-like_cys_pep_sf"/>
</dbReference>
<accession>A0AAW1RTE8</accession>
<dbReference type="Pfam" id="PF02902">
    <property type="entry name" value="Peptidase_C48"/>
    <property type="match status" value="1"/>
</dbReference>
<dbReference type="GO" id="GO:0019784">
    <property type="term" value="F:deNEDDylase activity"/>
    <property type="evidence" value="ECO:0007669"/>
    <property type="project" value="InterPro"/>
</dbReference>
<dbReference type="Gene3D" id="3.40.395.10">
    <property type="entry name" value="Adenoviral Proteinase, Chain A"/>
    <property type="match status" value="1"/>
</dbReference>
<keyword evidence="2" id="KW-0645">Protease</keyword>
<evidence type="ECO:0000256" key="4">
    <source>
        <dbReference type="ARBA" id="ARBA00022807"/>
    </source>
</evidence>
<dbReference type="PANTHER" id="PTHR46468">
    <property type="entry name" value="SENTRIN-SPECIFIC PROTEASE 8"/>
    <property type="match status" value="1"/>
</dbReference>
<dbReference type="PROSITE" id="PS50600">
    <property type="entry name" value="ULP_PROTEASE"/>
    <property type="match status" value="1"/>
</dbReference>
<feature type="domain" description="Ubiquitin-like protease family profile" evidence="5">
    <location>
        <begin position="11"/>
        <end position="154"/>
    </location>
</feature>
<gene>
    <name evidence="6" type="ORF">WJX81_000421</name>
</gene>
<comment type="caution">
    <text evidence="6">The sequence shown here is derived from an EMBL/GenBank/DDBJ whole genome shotgun (WGS) entry which is preliminary data.</text>
</comment>
<dbReference type="PANTHER" id="PTHR46468:SF1">
    <property type="entry name" value="SENTRIN-SPECIFIC PROTEASE 8"/>
    <property type="match status" value="1"/>
</dbReference>
<evidence type="ECO:0000313" key="7">
    <source>
        <dbReference type="Proteomes" id="UP001445335"/>
    </source>
</evidence>
<dbReference type="InterPro" id="IPR044613">
    <property type="entry name" value="Nep1/2-like"/>
</dbReference>
<evidence type="ECO:0000256" key="3">
    <source>
        <dbReference type="ARBA" id="ARBA00022801"/>
    </source>
</evidence>
<dbReference type="AlphaFoldDB" id="A0AAW1RTE8"/>
<keyword evidence="3" id="KW-0378">Hydrolase</keyword>
<dbReference type="GO" id="GO:0008234">
    <property type="term" value="F:cysteine-type peptidase activity"/>
    <property type="evidence" value="ECO:0007669"/>
    <property type="project" value="UniProtKB-KW"/>
</dbReference>
<evidence type="ECO:0000256" key="1">
    <source>
        <dbReference type="ARBA" id="ARBA00005234"/>
    </source>
</evidence>
<dbReference type="InterPro" id="IPR003653">
    <property type="entry name" value="Peptidase_C48_C"/>
</dbReference>
<protein>
    <recommendedName>
        <fullName evidence="5">Ubiquitin-like protease family profile domain-containing protein</fullName>
    </recommendedName>
</protein>
<reference evidence="6 7" key="1">
    <citation type="journal article" date="2024" name="Nat. Commun.">
        <title>Phylogenomics reveals the evolutionary origins of lichenization in chlorophyte algae.</title>
        <authorList>
            <person name="Puginier C."/>
            <person name="Libourel C."/>
            <person name="Otte J."/>
            <person name="Skaloud P."/>
            <person name="Haon M."/>
            <person name="Grisel S."/>
            <person name="Petersen M."/>
            <person name="Berrin J.G."/>
            <person name="Delaux P.M."/>
            <person name="Dal Grande F."/>
            <person name="Keller J."/>
        </authorList>
    </citation>
    <scope>NUCLEOTIDE SEQUENCE [LARGE SCALE GENOMIC DNA]</scope>
    <source>
        <strain evidence="6 7">SAG 245.80</strain>
    </source>
</reference>
<evidence type="ECO:0000259" key="5">
    <source>
        <dbReference type="PROSITE" id="PS50600"/>
    </source>
</evidence>
<name>A0AAW1RTE8_9CHLO</name>
<keyword evidence="7" id="KW-1185">Reference proteome</keyword>
<keyword evidence="4" id="KW-0788">Thiol protease</keyword>
<dbReference type="GO" id="GO:0006508">
    <property type="term" value="P:proteolysis"/>
    <property type="evidence" value="ECO:0007669"/>
    <property type="project" value="UniProtKB-KW"/>
</dbReference>
<comment type="similarity">
    <text evidence="1">Belongs to the peptidase C48 family.</text>
</comment>
<dbReference type="EMBL" id="JALJOU010000024">
    <property type="protein sequence ID" value="KAK9836930.1"/>
    <property type="molecule type" value="Genomic_DNA"/>
</dbReference>
<dbReference type="GO" id="GO:0000338">
    <property type="term" value="P:protein deneddylation"/>
    <property type="evidence" value="ECO:0007669"/>
    <property type="project" value="TreeGrafter"/>
</dbReference>
<organism evidence="6 7">
    <name type="scientific">Elliptochloris bilobata</name>
    <dbReference type="NCBI Taxonomy" id="381761"/>
    <lineage>
        <taxon>Eukaryota</taxon>
        <taxon>Viridiplantae</taxon>
        <taxon>Chlorophyta</taxon>
        <taxon>core chlorophytes</taxon>
        <taxon>Trebouxiophyceae</taxon>
        <taxon>Trebouxiophyceae incertae sedis</taxon>
        <taxon>Elliptochloris clade</taxon>
        <taxon>Elliptochloris</taxon>
    </lineage>
</organism>
<evidence type="ECO:0000313" key="6">
    <source>
        <dbReference type="EMBL" id="KAK9836930.1"/>
    </source>
</evidence>
<dbReference type="SUPFAM" id="SSF54001">
    <property type="entry name" value="Cysteine proteinases"/>
    <property type="match status" value="1"/>
</dbReference>